<comment type="caution">
    <text evidence="1">The sequence shown here is derived from an EMBL/GenBank/DDBJ whole genome shotgun (WGS) entry which is preliminary data.</text>
</comment>
<proteinExistence type="predicted"/>
<evidence type="ECO:0000313" key="1">
    <source>
        <dbReference type="EMBL" id="KAA6382379.1"/>
    </source>
</evidence>
<reference evidence="1 2" key="1">
    <citation type="submission" date="2019-03" db="EMBL/GenBank/DDBJ databases">
        <title>Single cell metagenomics reveals metabolic interactions within the superorganism composed of flagellate Streblomastix strix and complex community of Bacteroidetes bacteria on its surface.</title>
        <authorList>
            <person name="Treitli S.C."/>
            <person name="Kolisko M."/>
            <person name="Husnik F."/>
            <person name="Keeling P."/>
            <person name="Hampl V."/>
        </authorList>
    </citation>
    <scope>NUCLEOTIDE SEQUENCE [LARGE SCALE GENOMIC DNA]</scope>
    <source>
        <strain evidence="1">ST1C</strain>
    </source>
</reference>
<dbReference type="EMBL" id="SNRW01006817">
    <property type="protein sequence ID" value="KAA6382379.1"/>
    <property type="molecule type" value="Genomic_DNA"/>
</dbReference>
<organism evidence="1 2">
    <name type="scientific">Streblomastix strix</name>
    <dbReference type="NCBI Taxonomy" id="222440"/>
    <lineage>
        <taxon>Eukaryota</taxon>
        <taxon>Metamonada</taxon>
        <taxon>Preaxostyla</taxon>
        <taxon>Oxymonadida</taxon>
        <taxon>Streblomastigidae</taxon>
        <taxon>Streblomastix</taxon>
    </lineage>
</organism>
<name>A0A5J4VJ33_9EUKA</name>
<protein>
    <submittedName>
        <fullName evidence="1">Uncharacterized protein</fullName>
    </submittedName>
</protein>
<sequence length="103" mass="11770">MTNSHTNFDIIPIFEADCQNLRVQKSKKSEYLSRCVGQEIVRAGMDKVQSLTSIRAAAITKAFQLGVITEVVNLSNQNFNAAFTIQKYYDKNRNYDTREMIKS</sequence>
<evidence type="ECO:0000313" key="2">
    <source>
        <dbReference type="Proteomes" id="UP000324800"/>
    </source>
</evidence>
<gene>
    <name evidence="1" type="ORF">EZS28_022094</name>
</gene>
<accession>A0A5J4VJ33</accession>
<dbReference type="AlphaFoldDB" id="A0A5J4VJ33"/>
<dbReference type="Proteomes" id="UP000324800">
    <property type="component" value="Unassembled WGS sequence"/>
</dbReference>